<evidence type="ECO:0000313" key="4">
    <source>
        <dbReference type="Proteomes" id="UP000315471"/>
    </source>
</evidence>
<dbReference type="Gene3D" id="2.60.120.260">
    <property type="entry name" value="Galactose-binding domain-like"/>
    <property type="match status" value="1"/>
</dbReference>
<dbReference type="Pfam" id="PF00754">
    <property type="entry name" value="F5_F8_type_C"/>
    <property type="match status" value="1"/>
</dbReference>
<dbReference type="PROSITE" id="PS50022">
    <property type="entry name" value="FA58C_3"/>
    <property type="match status" value="1"/>
</dbReference>
<dbReference type="InterPro" id="IPR006626">
    <property type="entry name" value="PbH1"/>
</dbReference>
<evidence type="ECO:0000259" key="2">
    <source>
        <dbReference type="PROSITE" id="PS50022"/>
    </source>
</evidence>
<proteinExistence type="predicted"/>
<dbReference type="PANTHER" id="PTHR36453">
    <property type="entry name" value="SECRETED PROTEIN-RELATED"/>
    <property type="match status" value="1"/>
</dbReference>
<reference evidence="3 4" key="1">
    <citation type="submission" date="2019-02" db="EMBL/GenBank/DDBJ databases">
        <title>Deep-cultivation of Planctomycetes and their phenomic and genomic characterization uncovers novel biology.</title>
        <authorList>
            <person name="Wiegand S."/>
            <person name="Jogler M."/>
            <person name="Boedeker C."/>
            <person name="Pinto D."/>
            <person name="Vollmers J."/>
            <person name="Rivas-Marin E."/>
            <person name="Kohn T."/>
            <person name="Peeters S.H."/>
            <person name="Heuer A."/>
            <person name="Rast P."/>
            <person name="Oberbeckmann S."/>
            <person name="Bunk B."/>
            <person name="Jeske O."/>
            <person name="Meyerdierks A."/>
            <person name="Storesund J.E."/>
            <person name="Kallscheuer N."/>
            <person name="Luecker S."/>
            <person name="Lage O.M."/>
            <person name="Pohl T."/>
            <person name="Merkel B.J."/>
            <person name="Hornburger P."/>
            <person name="Mueller R.-W."/>
            <person name="Bruemmer F."/>
            <person name="Labrenz M."/>
            <person name="Spormann A.M."/>
            <person name="Op Den Camp H."/>
            <person name="Overmann J."/>
            <person name="Amann R."/>
            <person name="Jetten M.S.M."/>
            <person name="Mascher T."/>
            <person name="Medema M.H."/>
            <person name="Devos D.P."/>
            <person name="Kaster A.-K."/>
            <person name="Ovreas L."/>
            <person name="Rohde M."/>
            <person name="Galperin M.Y."/>
            <person name="Jogler C."/>
        </authorList>
    </citation>
    <scope>NUCLEOTIDE SEQUENCE [LARGE SCALE GENOMIC DNA]</scope>
    <source>
        <strain evidence="3 4">Q31b</strain>
    </source>
</reference>
<dbReference type="SMART" id="SM00710">
    <property type="entry name" value="PbH1"/>
    <property type="match status" value="3"/>
</dbReference>
<comment type="caution">
    <text evidence="3">The sequence shown here is derived from an EMBL/GenBank/DDBJ whole genome shotgun (WGS) entry which is preliminary data.</text>
</comment>
<keyword evidence="1" id="KW-0732">Signal</keyword>
<protein>
    <submittedName>
        <fullName evidence="3">Sialidase</fullName>
        <ecNumber evidence="3">3.2.1.18</ecNumber>
    </submittedName>
</protein>
<dbReference type="OrthoDB" id="227157at2"/>
<dbReference type="InterPro" id="IPR012334">
    <property type="entry name" value="Pectin_lyas_fold"/>
</dbReference>
<dbReference type="SUPFAM" id="SSF51126">
    <property type="entry name" value="Pectin lyase-like"/>
    <property type="match status" value="1"/>
</dbReference>
<accession>A0A5C6DUV3</accession>
<dbReference type="Proteomes" id="UP000315471">
    <property type="component" value="Unassembled WGS sequence"/>
</dbReference>
<organism evidence="3 4">
    <name type="scientific">Novipirellula aureliae</name>
    <dbReference type="NCBI Taxonomy" id="2527966"/>
    <lineage>
        <taxon>Bacteria</taxon>
        <taxon>Pseudomonadati</taxon>
        <taxon>Planctomycetota</taxon>
        <taxon>Planctomycetia</taxon>
        <taxon>Pirellulales</taxon>
        <taxon>Pirellulaceae</taxon>
        <taxon>Novipirellula</taxon>
    </lineage>
</organism>
<dbReference type="Gene3D" id="2.160.20.10">
    <property type="entry name" value="Single-stranded right-handed beta-helix, Pectin lyase-like"/>
    <property type="match status" value="2"/>
</dbReference>
<dbReference type="InterPro" id="IPR011050">
    <property type="entry name" value="Pectin_lyase_fold/virulence"/>
</dbReference>
<keyword evidence="3" id="KW-0326">Glycosidase</keyword>
<keyword evidence="3" id="KW-0378">Hydrolase</keyword>
<dbReference type="AlphaFoldDB" id="A0A5C6DUV3"/>
<evidence type="ECO:0000313" key="3">
    <source>
        <dbReference type="EMBL" id="TWU38846.1"/>
    </source>
</evidence>
<dbReference type="EC" id="3.2.1.18" evidence="3"/>
<feature type="signal peptide" evidence="1">
    <location>
        <begin position="1"/>
        <end position="25"/>
    </location>
</feature>
<evidence type="ECO:0000256" key="1">
    <source>
        <dbReference type="SAM" id="SignalP"/>
    </source>
</evidence>
<gene>
    <name evidence="3" type="primary">nedA_1</name>
    <name evidence="3" type="ORF">Q31b_39240</name>
</gene>
<dbReference type="RefSeq" id="WP_146601154.1">
    <property type="nucleotide sequence ID" value="NZ_SJPY01000006.1"/>
</dbReference>
<dbReference type="InterPro" id="IPR008979">
    <property type="entry name" value="Galactose-bd-like_sf"/>
</dbReference>
<name>A0A5C6DUV3_9BACT</name>
<dbReference type="GO" id="GO:0004308">
    <property type="term" value="F:exo-alpha-sialidase activity"/>
    <property type="evidence" value="ECO:0007669"/>
    <property type="project" value="UniProtKB-EC"/>
</dbReference>
<feature type="chain" id="PRO_5022750093" evidence="1">
    <location>
        <begin position="26"/>
        <end position="947"/>
    </location>
</feature>
<dbReference type="EMBL" id="SJPY01000006">
    <property type="protein sequence ID" value="TWU38846.1"/>
    <property type="molecule type" value="Genomic_DNA"/>
</dbReference>
<dbReference type="PANTHER" id="PTHR36453:SF1">
    <property type="entry name" value="RIGHT HANDED BETA HELIX DOMAIN-CONTAINING PROTEIN"/>
    <property type="match status" value="1"/>
</dbReference>
<sequence precursor="true">MTKSKVLLRNSIVLIASFSTCVLLAPSTTAKEIFVSPVGSDQNSGAMDAPLASIASAQAKVRAFKQANPDEAVTVYLRGGKYYLTQPVVFQPADSGTAAGPVAYKAYENELPQVLGGVKLDGLKWEKFSDNVFKTKVPEGMVFETLFIDGQQQILARYPNYTEDAPAFNGVAADCLSKERVATWKDPTYGYFHAMHPARWGGIHFQITGKKNNGEVTMVGGTQNNRGSGQHKEHRYVENIFEELDDVHEWYLNRNTSELYFYPAPGVDLDSAEVEVAALEQLFVFKGTEETPVQHISIEGLTLKRTIRTFMKTDVRLLRSDWTIYRGGVVHFEGTEHCALKDSVLCDLGGNAVFFNLYNKECTVEGCHIYNVGASGVCFVGDIATAREENYNIGEAPPLDKMDFQRGPANNRYPQHCRVDNNLIDHIGTVEKQTAGVHISLAAYITVSRNSIYDVPRAGINISEGKWGGHVLEYNDVFLTVQETHDHGAFNSWGRDRYYTKTRGEAGNRVATHGYDLVKLDMLEKNVIRNNRWRCDHGWDIDLDDGSAWYEVYNNVCLSGGIKLRDGMLRTTYNNVMINNSMNLHVWLKNSGDVVTSNICTNGYYPIGMRNWGKEIDRNLFFQKESLDKARSQYGTDENSVYGDPGFADPANGDYTVTNAKLAEAIGWKNFPMDQFGVQKPSLKAIAKTPEFPKIELAPDEVITGTEYMGGVIKNIQNDNEKSAAGLPDYKGAKIERGLTKGLFSVVKLQDDDVVLKMDDEPINNIDDFTSRIASGKRYQTISVWRYQKLIVMDLPDPSTIPLSLPKENWKVVSFDSEADGYEAKRAIDGNPQSFWHTQFEPTEPPFPHELVVDMGAESVLYTLEYLARQGSSHPRIKDFELFVSTDGKTWNEPVLKGRFQDSEDLQSFPIDKPQARYFKLVGLSGYTRNAAAVGEISFFGTGGRDK</sequence>
<dbReference type="SUPFAM" id="SSF49785">
    <property type="entry name" value="Galactose-binding domain-like"/>
    <property type="match status" value="1"/>
</dbReference>
<keyword evidence="4" id="KW-1185">Reference proteome</keyword>
<dbReference type="InterPro" id="IPR000421">
    <property type="entry name" value="FA58C"/>
</dbReference>
<feature type="domain" description="F5/8 type C" evidence="2">
    <location>
        <begin position="793"/>
        <end position="942"/>
    </location>
</feature>